<proteinExistence type="predicted"/>
<accession>X1AGY8</accession>
<comment type="caution">
    <text evidence="1">The sequence shown here is derived from an EMBL/GenBank/DDBJ whole genome shotgun (WGS) entry which is preliminary data.</text>
</comment>
<gene>
    <name evidence="1" type="ORF">S01H4_23877</name>
    <name evidence="2" type="ORF">S01H4_23880</name>
</gene>
<protein>
    <submittedName>
        <fullName evidence="1">Uncharacterized protein</fullName>
    </submittedName>
</protein>
<dbReference type="EMBL" id="BART01011138">
    <property type="protein sequence ID" value="GAG81255.1"/>
    <property type="molecule type" value="Genomic_DNA"/>
</dbReference>
<dbReference type="EMBL" id="BART01011138">
    <property type="protein sequence ID" value="GAG81244.1"/>
    <property type="molecule type" value="Genomic_DNA"/>
</dbReference>
<organism evidence="1">
    <name type="scientific">marine sediment metagenome</name>
    <dbReference type="NCBI Taxonomy" id="412755"/>
    <lineage>
        <taxon>unclassified sequences</taxon>
        <taxon>metagenomes</taxon>
        <taxon>ecological metagenomes</taxon>
    </lineage>
</organism>
<dbReference type="AlphaFoldDB" id="X1AGY8"/>
<reference evidence="1" key="1">
    <citation type="journal article" date="2014" name="Front. Microbiol.">
        <title>High frequency of phylogenetically diverse reductive dehalogenase-homologous genes in deep subseafloor sedimentary metagenomes.</title>
        <authorList>
            <person name="Kawai M."/>
            <person name="Futagami T."/>
            <person name="Toyoda A."/>
            <person name="Takaki Y."/>
            <person name="Nishi S."/>
            <person name="Hori S."/>
            <person name="Arai W."/>
            <person name="Tsubouchi T."/>
            <person name="Morono Y."/>
            <person name="Uchiyama I."/>
            <person name="Ito T."/>
            <person name="Fujiyama A."/>
            <person name="Inagaki F."/>
            <person name="Takami H."/>
        </authorList>
    </citation>
    <scope>NUCLEOTIDE SEQUENCE</scope>
    <source>
        <strain evidence="1">Expedition CK06-06</strain>
    </source>
</reference>
<name>X1AGY8_9ZZZZ</name>
<evidence type="ECO:0000313" key="2">
    <source>
        <dbReference type="EMBL" id="GAG81255.1"/>
    </source>
</evidence>
<evidence type="ECO:0000313" key="1">
    <source>
        <dbReference type="EMBL" id="GAG81244.1"/>
    </source>
</evidence>
<sequence>MSEDIVILEESEDGSITTIRMNRLDKKKEKNISITCLSTVVSFSGA</sequence>